<organism evidence="2 3">
    <name type="scientific">Microthlaspi erraticum</name>
    <dbReference type="NCBI Taxonomy" id="1685480"/>
    <lineage>
        <taxon>Eukaryota</taxon>
        <taxon>Viridiplantae</taxon>
        <taxon>Streptophyta</taxon>
        <taxon>Embryophyta</taxon>
        <taxon>Tracheophyta</taxon>
        <taxon>Spermatophyta</taxon>
        <taxon>Magnoliopsida</taxon>
        <taxon>eudicotyledons</taxon>
        <taxon>Gunneridae</taxon>
        <taxon>Pentapetalae</taxon>
        <taxon>rosids</taxon>
        <taxon>malvids</taxon>
        <taxon>Brassicales</taxon>
        <taxon>Brassicaceae</taxon>
        <taxon>Coluteocarpeae</taxon>
        <taxon>Microthlaspi</taxon>
    </lineage>
</organism>
<keyword evidence="1" id="KW-0812">Transmembrane</keyword>
<evidence type="ECO:0000256" key="1">
    <source>
        <dbReference type="SAM" id="Phobius"/>
    </source>
</evidence>
<dbReference type="EMBL" id="CACVBM020001162">
    <property type="protein sequence ID" value="CAA7035719.1"/>
    <property type="molecule type" value="Genomic_DNA"/>
</dbReference>
<comment type="caution">
    <text evidence="2">The sequence shown here is derived from an EMBL/GenBank/DDBJ whole genome shotgun (WGS) entry which is preliminary data.</text>
</comment>
<accession>A0A6D2JED1</accession>
<dbReference type="Proteomes" id="UP000467841">
    <property type="component" value="Unassembled WGS sequence"/>
</dbReference>
<evidence type="ECO:0000313" key="2">
    <source>
        <dbReference type="EMBL" id="CAA7035719.1"/>
    </source>
</evidence>
<name>A0A6D2JED1_9BRAS</name>
<evidence type="ECO:0000313" key="3">
    <source>
        <dbReference type="Proteomes" id="UP000467841"/>
    </source>
</evidence>
<keyword evidence="3" id="KW-1185">Reference proteome</keyword>
<feature type="transmembrane region" description="Helical" evidence="1">
    <location>
        <begin position="67"/>
        <end position="89"/>
    </location>
</feature>
<protein>
    <submittedName>
        <fullName evidence="2">Uncharacterized protein</fullName>
    </submittedName>
</protein>
<gene>
    <name evidence="2" type="ORF">MERR_LOCUS22954</name>
</gene>
<keyword evidence="1" id="KW-1133">Transmembrane helix</keyword>
<proteinExistence type="predicted"/>
<reference evidence="2" key="1">
    <citation type="submission" date="2020-01" db="EMBL/GenBank/DDBJ databases">
        <authorList>
            <person name="Mishra B."/>
        </authorList>
    </citation>
    <scope>NUCLEOTIDE SEQUENCE [LARGE SCALE GENOMIC DNA]</scope>
</reference>
<keyword evidence="1" id="KW-0472">Membrane</keyword>
<sequence>MILVIKKLEASSGIQAQNSCRCWQRRAAEESSDSGGVAIRGRAHGEACRYCRFLVQRSVEKILEDGVRVLVLVVVAPEPWLMVLLWMLAAAVELVDGREVDVFPNFFHGD</sequence>
<dbReference type="AlphaFoldDB" id="A0A6D2JED1"/>